<feature type="compositionally biased region" description="Acidic residues" evidence="1">
    <location>
        <begin position="141"/>
        <end position="158"/>
    </location>
</feature>
<dbReference type="EMBL" id="BKCJ010024128">
    <property type="protein sequence ID" value="GEV45921.1"/>
    <property type="molecule type" value="Genomic_DNA"/>
</dbReference>
<proteinExistence type="predicted"/>
<protein>
    <submittedName>
        <fullName evidence="2">Uncharacterized protein</fullName>
    </submittedName>
</protein>
<reference evidence="2" key="1">
    <citation type="journal article" date="2019" name="Sci. Rep.">
        <title>Draft genome of Tanacetum cinerariifolium, the natural source of mosquito coil.</title>
        <authorList>
            <person name="Yamashiro T."/>
            <person name="Shiraishi A."/>
            <person name="Satake H."/>
            <person name="Nakayama K."/>
        </authorList>
    </citation>
    <scope>NUCLEOTIDE SEQUENCE</scope>
</reference>
<gene>
    <name evidence="2" type="ORF">Tci_117898</name>
</gene>
<feature type="region of interest" description="Disordered" evidence="1">
    <location>
        <begin position="140"/>
        <end position="170"/>
    </location>
</feature>
<comment type="caution">
    <text evidence="2">The sequence shown here is derived from an EMBL/GenBank/DDBJ whole genome shotgun (WGS) entry which is preliminary data.</text>
</comment>
<evidence type="ECO:0000313" key="2">
    <source>
        <dbReference type="EMBL" id="GEV45921.1"/>
    </source>
</evidence>
<organism evidence="2">
    <name type="scientific">Tanacetum cinerariifolium</name>
    <name type="common">Dalmatian daisy</name>
    <name type="synonym">Chrysanthemum cinerariifolium</name>
    <dbReference type="NCBI Taxonomy" id="118510"/>
    <lineage>
        <taxon>Eukaryota</taxon>
        <taxon>Viridiplantae</taxon>
        <taxon>Streptophyta</taxon>
        <taxon>Embryophyta</taxon>
        <taxon>Tracheophyta</taxon>
        <taxon>Spermatophyta</taxon>
        <taxon>Magnoliopsida</taxon>
        <taxon>eudicotyledons</taxon>
        <taxon>Gunneridae</taxon>
        <taxon>Pentapetalae</taxon>
        <taxon>asterids</taxon>
        <taxon>campanulids</taxon>
        <taxon>Asterales</taxon>
        <taxon>Asteraceae</taxon>
        <taxon>Asteroideae</taxon>
        <taxon>Anthemideae</taxon>
        <taxon>Anthemidinae</taxon>
        <taxon>Tanacetum</taxon>
    </lineage>
</organism>
<dbReference type="AlphaFoldDB" id="A0A699GNR4"/>
<name>A0A699GNR4_TANCI</name>
<accession>A0A699GNR4</accession>
<sequence>MTTSSGALFTLGMFSIGSFFPTKVLLGHSSSPSTPIPSSYHNRYELLHKGVTCRLGGVKREMSLLEFGLRVGLYTERESRDVVTLSGLRRAETVNSTHLTHLFWPSIGDDGFNGEHKSKIYQGPKDQACSSVHHNDHYGEVVEEDEGDDEEGGGEEETRELGAPWTSTRT</sequence>
<evidence type="ECO:0000256" key="1">
    <source>
        <dbReference type="SAM" id="MobiDB-lite"/>
    </source>
</evidence>